<keyword evidence="3" id="KW-1185">Reference proteome</keyword>
<gene>
    <name evidence="2" type="ORF">KAJ83_05365</name>
</gene>
<evidence type="ECO:0000313" key="2">
    <source>
        <dbReference type="EMBL" id="MBP5856426.1"/>
    </source>
</evidence>
<dbReference type="PANTHER" id="PTHR34219:SF3">
    <property type="entry name" value="BLL7967 PROTEIN"/>
    <property type="match status" value="1"/>
</dbReference>
<dbReference type="PANTHER" id="PTHR34219">
    <property type="entry name" value="IRON-REGULATED INNER MEMBRANE PROTEIN-RELATED"/>
    <property type="match status" value="1"/>
</dbReference>
<keyword evidence="1" id="KW-1133">Transmembrane helix</keyword>
<feature type="transmembrane region" description="Helical" evidence="1">
    <location>
        <begin position="145"/>
        <end position="169"/>
    </location>
</feature>
<dbReference type="RefSeq" id="WP_210681001.1">
    <property type="nucleotide sequence ID" value="NZ_JAGMWN010000002.1"/>
</dbReference>
<feature type="transmembrane region" description="Helical" evidence="1">
    <location>
        <begin position="12"/>
        <end position="36"/>
    </location>
</feature>
<keyword evidence="1" id="KW-0472">Membrane</keyword>
<organism evidence="2 3">
    <name type="scientific">Marivibrio halodurans</name>
    <dbReference type="NCBI Taxonomy" id="2039722"/>
    <lineage>
        <taxon>Bacteria</taxon>
        <taxon>Pseudomonadati</taxon>
        <taxon>Pseudomonadota</taxon>
        <taxon>Alphaproteobacteria</taxon>
        <taxon>Rhodospirillales</taxon>
        <taxon>Rhodospirillaceae</taxon>
        <taxon>Marivibrio</taxon>
    </lineage>
</organism>
<feature type="transmembrane region" description="Helical" evidence="1">
    <location>
        <begin position="190"/>
        <end position="211"/>
    </location>
</feature>
<sequence>MSPVAVKRWVWVHKWTSLICTVFMLLLCVTGLPLIFHDEIDAALEGDTTLPPVPEGTGLRTLDEAVAAALAAYPGERPLFLSFDIDRPVVNVTTGPRARSTLAEMHLTAIDLRTAEIIGSIKEEGIMHVILRLHVDMFAGLPGELFLGFMGLLLVVSIVSGVVVYAPFMRRLRFGTVRTTRSIRLKWLDLHNLIGIVTLMWLTVVAITGVINTLSTPLVDLWRADELAELTAPYEGMPLPESFTDIDAAVDTAMAAAPGMSPRFIAFPGVRFSTNHHYAVWLRGATTATERLSTPVLIDATDGDLTAVGSRPWYMTALGLSQPLHFGDYGGLPLKILWAVLDILAIVLLGSGVYLWAVKRSGGSAEALVARRARAVSEGSGPEAEAAE</sequence>
<keyword evidence="1" id="KW-0812">Transmembrane</keyword>
<proteinExistence type="predicted"/>
<protein>
    <submittedName>
        <fullName evidence="2">PepSY domain-containing protein</fullName>
    </submittedName>
</protein>
<dbReference type="InterPro" id="IPR005625">
    <property type="entry name" value="PepSY-ass_TM"/>
</dbReference>
<dbReference type="Pfam" id="PF03929">
    <property type="entry name" value="PepSY_TM"/>
    <property type="match status" value="1"/>
</dbReference>
<accession>A0A8J7V058</accession>
<evidence type="ECO:0000313" key="3">
    <source>
        <dbReference type="Proteomes" id="UP000672602"/>
    </source>
</evidence>
<comment type="caution">
    <text evidence="2">The sequence shown here is derived from an EMBL/GenBank/DDBJ whole genome shotgun (WGS) entry which is preliminary data.</text>
</comment>
<dbReference type="AlphaFoldDB" id="A0A8J7V058"/>
<reference evidence="2" key="1">
    <citation type="submission" date="2021-04" db="EMBL/GenBank/DDBJ databases">
        <authorList>
            <person name="Zhang D.-C."/>
        </authorList>
    </citation>
    <scope>NUCLEOTIDE SEQUENCE</scope>
    <source>
        <strain evidence="2">CGMCC 1.15697</strain>
    </source>
</reference>
<name>A0A8J7V058_9PROT</name>
<dbReference type="Proteomes" id="UP000672602">
    <property type="component" value="Unassembled WGS sequence"/>
</dbReference>
<feature type="transmembrane region" description="Helical" evidence="1">
    <location>
        <begin position="336"/>
        <end position="357"/>
    </location>
</feature>
<evidence type="ECO:0000256" key="1">
    <source>
        <dbReference type="SAM" id="Phobius"/>
    </source>
</evidence>
<dbReference type="EMBL" id="JAGMWN010000002">
    <property type="protein sequence ID" value="MBP5856426.1"/>
    <property type="molecule type" value="Genomic_DNA"/>
</dbReference>